<evidence type="ECO:0000256" key="1">
    <source>
        <dbReference type="SAM" id="MobiDB-lite"/>
    </source>
</evidence>
<reference evidence="2 3" key="1">
    <citation type="journal article" date="2023" name="Plant Dis.">
        <title>First Report of Diplodia intermedia Causing Canker and Dieback Diseases on Apple Trees in Canada.</title>
        <authorList>
            <person name="Ellouze W."/>
            <person name="Ilyukhin E."/>
            <person name="Sulman M."/>
            <person name="Ali S."/>
        </authorList>
    </citation>
    <scope>NUCLEOTIDE SEQUENCE [LARGE SCALE GENOMIC DNA]</scope>
    <source>
        <strain evidence="2 3">M45-28</strain>
    </source>
</reference>
<evidence type="ECO:0000313" key="3">
    <source>
        <dbReference type="Proteomes" id="UP001521184"/>
    </source>
</evidence>
<sequence length="164" mass="18210">MSTSPKPKDEQGSPGGSSPSTIFFDPQGDTRLLVKVDESDKVFVVCAKAMCLACDAWKCMLSPDGFFKEAQPAADGMREVELPEDDGNALAILLNIAHLRFDEVPETLTFSELLALSVLTDKYGAAKLVKPRVKTWIELHDNNNNNKTTPKFEPRREHAHHQDQ</sequence>
<dbReference type="EMBL" id="JAKEKT020000027">
    <property type="protein sequence ID" value="KAL1643529.1"/>
    <property type="molecule type" value="Genomic_DNA"/>
</dbReference>
<evidence type="ECO:0000313" key="2">
    <source>
        <dbReference type="EMBL" id="KAL1643529.1"/>
    </source>
</evidence>
<accession>A0ABR3TT40</accession>
<name>A0ABR3TT40_9PEZI</name>
<feature type="compositionally biased region" description="Basic and acidic residues" evidence="1">
    <location>
        <begin position="1"/>
        <end position="11"/>
    </location>
</feature>
<feature type="region of interest" description="Disordered" evidence="1">
    <location>
        <begin position="141"/>
        <end position="164"/>
    </location>
</feature>
<dbReference type="Proteomes" id="UP001521184">
    <property type="component" value="Unassembled WGS sequence"/>
</dbReference>
<proteinExistence type="predicted"/>
<protein>
    <recommendedName>
        <fullName evidence="4">BTB domain-containing protein</fullName>
    </recommendedName>
</protein>
<comment type="caution">
    <text evidence="2">The sequence shown here is derived from an EMBL/GenBank/DDBJ whole genome shotgun (WGS) entry which is preliminary data.</text>
</comment>
<keyword evidence="3" id="KW-1185">Reference proteome</keyword>
<evidence type="ECO:0008006" key="4">
    <source>
        <dbReference type="Google" id="ProtNLM"/>
    </source>
</evidence>
<feature type="compositionally biased region" description="Basic and acidic residues" evidence="1">
    <location>
        <begin position="150"/>
        <end position="164"/>
    </location>
</feature>
<organism evidence="2 3">
    <name type="scientific">Diplodia intermedia</name>
    <dbReference type="NCBI Taxonomy" id="856260"/>
    <lineage>
        <taxon>Eukaryota</taxon>
        <taxon>Fungi</taxon>
        <taxon>Dikarya</taxon>
        <taxon>Ascomycota</taxon>
        <taxon>Pezizomycotina</taxon>
        <taxon>Dothideomycetes</taxon>
        <taxon>Dothideomycetes incertae sedis</taxon>
        <taxon>Botryosphaeriales</taxon>
        <taxon>Botryosphaeriaceae</taxon>
        <taxon>Diplodia</taxon>
    </lineage>
</organism>
<feature type="region of interest" description="Disordered" evidence="1">
    <location>
        <begin position="1"/>
        <end position="22"/>
    </location>
</feature>
<gene>
    <name evidence="2" type="ORF">SLS58_004889</name>
</gene>
<feature type="non-terminal residue" evidence="2">
    <location>
        <position position="164"/>
    </location>
</feature>